<dbReference type="OrthoDB" id="194358at2759"/>
<evidence type="ECO:0000313" key="3">
    <source>
        <dbReference type="EMBL" id="OCH96711.1"/>
    </source>
</evidence>
<evidence type="ECO:0000256" key="2">
    <source>
        <dbReference type="ARBA" id="ARBA00023043"/>
    </source>
</evidence>
<dbReference type="PANTHER" id="PTHR24126">
    <property type="entry name" value="ANKYRIN REPEAT, PH AND SEC7 DOMAIN CONTAINING PROTEIN SECG-RELATED"/>
    <property type="match status" value="1"/>
</dbReference>
<accession>A0A8E2J7K8</accession>
<dbReference type="EMBL" id="KV722330">
    <property type="protein sequence ID" value="OCH96711.1"/>
    <property type="molecule type" value="Genomic_DNA"/>
</dbReference>
<dbReference type="AlphaFoldDB" id="A0A8E2J7K8"/>
<dbReference type="PANTHER" id="PTHR24126:SF14">
    <property type="entry name" value="ANK_REP_REGION DOMAIN-CONTAINING PROTEIN"/>
    <property type="match status" value="1"/>
</dbReference>
<evidence type="ECO:0000313" key="4">
    <source>
        <dbReference type="Proteomes" id="UP000250043"/>
    </source>
</evidence>
<organism evidence="3 4">
    <name type="scientific">Obba rivulosa</name>
    <dbReference type="NCBI Taxonomy" id="1052685"/>
    <lineage>
        <taxon>Eukaryota</taxon>
        <taxon>Fungi</taxon>
        <taxon>Dikarya</taxon>
        <taxon>Basidiomycota</taxon>
        <taxon>Agaricomycotina</taxon>
        <taxon>Agaricomycetes</taxon>
        <taxon>Polyporales</taxon>
        <taxon>Gelatoporiaceae</taxon>
        <taxon>Obba</taxon>
    </lineage>
</organism>
<dbReference type="Proteomes" id="UP000250043">
    <property type="component" value="Unassembled WGS sequence"/>
</dbReference>
<sequence>MLLDEHAHVVAQACISILLQFDHTGEDGTVWRLLAILSCSRNCECTQYGRYGTALQAASINFRSRAFPRRARRRCENANEAYGTTPQAASAGGDLELVRFHIEHGTDVNMQGVDYGTAPRVASLHGSSKLVRLPVEHGADVKMQGEYQAALQAVSACGTLALVRLLVEHSTDVDAQGGEYGTALQAATHGGYLNIVHAFLQM</sequence>
<dbReference type="InterPro" id="IPR002110">
    <property type="entry name" value="Ankyrin_rpt"/>
</dbReference>
<evidence type="ECO:0000256" key="1">
    <source>
        <dbReference type="ARBA" id="ARBA00022737"/>
    </source>
</evidence>
<keyword evidence="1" id="KW-0677">Repeat</keyword>
<name>A0A8E2J7K8_9APHY</name>
<dbReference type="SUPFAM" id="SSF48403">
    <property type="entry name" value="Ankyrin repeat"/>
    <property type="match status" value="1"/>
</dbReference>
<reference evidence="3 4" key="1">
    <citation type="submission" date="2016-07" db="EMBL/GenBank/DDBJ databases">
        <title>Draft genome of the white-rot fungus Obba rivulosa 3A-2.</title>
        <authorList>
            <consortium name="DOE Joint Genome Institute"/>
            <person name="Miettinen O."/>
            <person name="Riley R."/>
            <person name="Acob R."/>
            <person name="Barry K."/>
            <person name="Cullen D."/>
            <person name="De Vries R."/>
            <person name="Hainaut M."/>
            <person name="Hatakka A."/>
            <person name="Henrissat B."/>
            <person name="Hilden K."/>
            <person name="Kuo R."/>
            <person name="Labutti K."/>
            <person name="Lipzen A."/>
            <person name="Makela M.R."/>
            <person name="Sandor L."/>
            <person name="Spatafora J.W."/>
            <person name="Grigoriev I.V."/>
            <person name="Hibbett D.S."/>
        </authorList>
    </citation>
    <scope>NUCLEOTIDE SEQUENCE [LARGE SCALE GENOMIC DNA]</scope>
    <source>
        <strain evidence="3 4">3A-2</strain>
    </source>
</reference>
<gene>
    <name evidence="3" type="ORF">OBBRIDRAFT_822260</name>
</gene>
<keyword evidence="2" id="KW-0040">ANK repeat</keyword>
<keyword evidence="4" id="KW-1185">Reference proteome</keyword>
<dbReference type="Gene3D" id="1.25.40.20">
    <property type="entry name" value="Ankyrin repeat-containing domain"/>
    <property type="match status" value="1"/>
</dbReference>
<dbReference type="InterPro" id="IPR036770">
    <property type="entry name" value="Ankyrin_rpt-contain_sf"/>
</dbReference>
<dbReference type="Pfam" id="PF12796">
    <property type="entry name" value="Ank_2"/>
    <property type="match status" value="1"/>
</dbReference>
<protein>
    <submittedName>
        <fullName evidence="3">Uncharacterized protein</fullName>
    </submittedName>
</protein>
<proteinExistence type="predicted"/>